<dbReference type="Proteomes" id="UP001482620">
    <property type="component" value="Unassembled WGS sequence"/>
</dbReference>
<name>A0ABV0U437_9TELE</name>
<protein>
    <submittedName>
        <fullName evidence="1">Uncharacterized protein</fullName>
    </submittedName>
</protein>
<proteinExistence type="predicted"/>
<reference evidence="1 2" key="1">
    <citation type="submission" date="2021-06" db="EMBL/GenBank/DDBJ databases">
        <authorList>
            <person name="Palmer J.M."/>
        </authorList>
    </citation>
    <scope>NUCLEOTIDE SEQUENCE [LARGE SCALE GENOMIC DNA]</scope>
    <source>
        <strain evidence="2">if_2019</strain>
        <tissue evidence="1">Muscle</tissue>
    </source>
</reference>
<keyword evidence="2" id="KW-1185">Reference proteome</keyword>
<evidence type="ECO:0000313" key="2">
    <source>
        <dbReference type="Proteomes" id="UP001482620"/>
    </source>
</evidence>
<organism evidence="1 2">
    <name type="scientific">Ilyodon furcidens</name>
    <name type="common">goldbreast splitfin</name>
    <dbReference type="NCBI Taxonomy" id="33524"/>
    <lineage>
        <taxon>Eukaryota</taxon>
        <taxon>Metazoa</taxon>
        <taxon>Chordata</taxon>
        <taxon>Craniata</taxon>
        <taxon>Vertebrata</taxon>
        <taxon>Euteleostomi</taxon>
        <taxon>Actinopterygii</taxon>
        <taxon>Neopterygii</taxon>
        <taxon>Teleostei</taxon>
        <taxon>Neoteleostei</taxon>
        <taxon>Acanthomorphata</taxon>
        <taxon>Ovalentaria</taxon>
        <taxon>Atherinomorphae</taxon>
        <taxon>Cyprinodontiformes</taxon>
        <taxon>Goodeidae</taxon>
        <taxon>Ilyodon</taxon>
    </lineage>
</organism>
<sequence>MDQASTVNSAQFRWGSWARNYGNPNTSAFSDIVKTKNKICSQWFPESTSSRGSVLWVINWSDWPSSAKTRRGVARGSTLMCLCSTRASSVMLSSHPESMGAD</sequence>
<accession>A0ABV0U437</accession>
<dbReference type="EMBL" id="JAHRIQ010051913">
    <property type="protein sequence ID" value="MEQ2238447.1"/>
    <property type="molecule type" value="Genomic_DNA"/>
</dbReference>
<comment type="caution">
    <text evidence="1">The sequence shown here is derived from an EMBL/GenBank/DDBJ whole genome shotgun (WGS) entry which is preliminary data.</text>
</comment>
<gene>
    <name evidence="1" type="ORF">ILYODFUR_033164</name>
</gene>
<evidence type="ECO:0000313" key="1">
    <source>
        <dbReference type="EMBL" id="MEQ2238447.1"/>
    </source>
</evidence>